<gene>
    <name evidence="2" type="ORF">J2S43_002571</name>
</gene>
<accession>A0ABT9MRP3</accession>
<keyword evidence="1" id="KW-0812">Transmembrane</keyword>
<evidence type="ECO:0000313" key="2">
    <source>
        <dbReference type="EMBL" id="MDP9794059.1"/>
    </source>
</evidence>
<feature type="transmembrane region" description="Helical" evidence="1">
    <location>
        <begin position="48"/>
        <end position="70"/>
    </location>
</feature>
<comment type="caution">
    <text evidence="2">The sequence shown here is derived from an EMBL/GenBank/DDBJ whole genome shotgun (WGS) entry which is preliminary data.</text>
</comment>
<evidence type="ECO:0000313" key="3">
    <source>
        <dbReference type="Proteomes" id="UP001240984"/>
    </source>
</evidence>
<dbReference type="RefSeq" id="WP_306829173.1">
    <property type="nucleotide sequence ID" value="NZ_JAUSRA010000001.1"/>
</dbReference>
<dbReference type="EMBL" id="JAUSRA010000001">
    <property type="protein sequence ID" value="MDP9794059.1"/>
    <property type="molecule type" value="Genomic_DNA"/>
</dbReference>
<keyword evidence="1" id="KW-1133">Transmembrane helix</keyword>
<keyword evidence="1" id="KW-0472">Membrane</keyword>
<evidence type="ECO:0000256" key="1">
    <source>
        <dbReference type="SAM" id="Phobius"/>
    </source>
</evidence>
<proteinExistence type="predicted"/>
<evidence type="ECO:0008006" key="4">
    <source>
        <dbReference type="Google" id="ProtNLM"/>
    </source>
</evidence>
<sequence length="163" mass="17890">MRRWTRIAGVVATGKVMPMALVGFGTAMLTFITVRLVTGPTFSPAALIVYPFMGLWLTIAGRLAAIGLYVSPSGVRIRRLLRTHTVEWSRIGMFISAPGVVLGGEGARHAIWLHLTDGSRLQTPIHHNTPGLAVAVYRHDIMLPPTRYDAILADLRQRLQARA</sequence>
<reference evidence="2 3" key="1">
    <citation type="submission" date="2023-07" db="EMBL/GenBank/DDBJ databases">
        <title>Sequencing the genomes of 1000 actinobacteria strains.</title>
        <authorList>
            <person name="Klenk H.-P."/>
        </authorList>
    </citation>
    <scope>NUCLEOTIDE SEQUENCE [LARGE SCALE GENOMIC DNA]</scope>
    <source>
        <strain evidence="2 3">DSM 44710</strain>
    </source>
</reference>
<organism evidence="2 3">
    <name type="scientific">Catenuloplanes nepalensis</name>
    <dbReference type="NCBI Taxonomy" id="587533"/>
    <lineage>
        <taxon>Bacteria</taxon>
        <taxon>Bacillati</taxon>
        <taxon>Actinomycetota</taxon>
        <taxon>Actinomycetes</taxon>
        <taxon>Micromonosporales</taxon>
        <taxon>Micromonosporaceae</taxon>
        <taxon>Catenuloplanes</taxon>
    </lineage>
</organism>
<feature type="transmembrane region" description="Helical" evidence="1">
    <location>
        <begin position="21"/>
        <end position="42"/>
    </location>
</feature>
<protein>
    <recommendedName>
        <fullName evidence="4">PH domain-containing protein</fullName>
    </recommendedName>
</protein>
<keyword evidence="3" id="KW-1185">Reference proteome</keyword>
<name>A0ABT9MRP3_9ACTN</name>
<dbReference type="Proteomes" id="UP001240984">
    <property type="component" value="Unassembled WGS sequence"/>
</dbReference>